<dbReference type="AlphaFoldDB" id="A0A2P8HHL8"/>
<dbReference type="EMBL" id="PYAW01000004">
    <property type="protein sequence ID" value="PSL45697.1"/>
    <property type="molecule type" value="Genomic_DNA"/>
</dbReference>
<reference evidence="1 2" key="1">
    <citation type="submission" date="2018-03" db="EMBL/GenBank/DDBJ databases">
        <title>Genomic Encyclopedia of Archaeal and Bacterial Type Strains, Phase II (KMG-II): from individual species to whole genera.</title>
        <authorList>
            <person name="Goeker M."/>
        </authorList>
    </citation>
    <scope>NUCLEOTIDE SEQUENCE [LARGE SCALE GENOMIC DNA]</scope>
    <source>
        <strain evidence="1 2">DSM 24859</strain>
    </source>
</reference>
<evidence type="ECO:0000313" key="2">
    <source>
        <dbReference type="Proteomes" id="UP000240971"/>
    </source>
</evidence>
<proteinExistence type="predicted"/>
<keyword evidence="2" id="KW-1185">Reference proteome</keyword>
<gene>
    <name evidence="1" type="ORF">CLV51_104404</name>
</gene>
<protein>
    <submittedName>
        <fullName evidence="1">Uncharacterized protein</fullName>
    </submittedName>
</protein>
<sequence>MKKERTMLAAIAVVAVISGGLAVKAKTWGARLFCSTKATCTCPVLLNKTTTTNINAPLSFCTTDPVGCCNFAVHVTVVQ</sequence>
<accession>A0A2P8HHL8</accession>
<name>A0A2P8HHL8_CHINA</name>
<comment type="caution">
    <text evidence="1">The sequence shown here is derived from an EMBL/GenBank/DDBJ whole genome shotgun (WGS) entry which is preliminary data.</text>
</comment>
<evidence type="ECO:0000313" key="1">
    <source>
        <dbReference type="EMBL" id="PSL45697.1"/>
    </source>
</evidence>
<dbReference type="Proteomes" id="UP000240971">
    <property type="component" value="Unassembled WGS sequence"/>
</dbReference>
<organism evidence="1 2">
    <name type="scientific">Chitinophaga niastensis</name>
    <dbReference type="NCBI Taxonomy" id="536980"/>
    <lineage>
        <taxon>Bacteria</taxon>
        <taxon>Pseudomonadati</taxon>
        <taxon>Bacteroidota</taxon>
        <taxon>Chitinophagia</taxon>
        <taxon>Chitinophagales</taxon>
        <taxon>Chitinophagaceae</taxon>
        <taxon>Chitinophaga</taxon>
    </lineage>
</organism>